<evidence type="ECO:0000256" key="3">
    <source>
        <dbReference type="ARBA" id="ARBA00022833"/>
    </source>
</evidence>
<evidence type="ECO:0000313" key="8">
    <source>
        <dbReference type="WBParaSite" id="HCON_00060550-00001"/>
    </source>
</evidence>
<feature type="compositionally biased region" description="Basic and acidic residues" evidence="5">
    <location>
        <begin position="403"/>
        <end position="418"/>
    </location>
</feature>
<keyword evidence="1" id="KW-0479">Metal-binding</keyword>
<dbReference type="GO" id="GO:0008270">
    <property type="term" value="F:zinc ion binding"/>
    <property type="evidence" value="ECO:0007669"/>
    <property type="project" value="UniProtKB-KW"/>
</dbReference>
<feature type="compositionally biased region" description="Basic residues" evidence="5">
    <location>
        <begin position="709"/>
        <end position="718"/>
    </location>
</feature>
<dbReference type="PANTHER" id="PTHR46319:SF3">
    <property type="entry name" value="ZINC FINGER FYVE DOMAIN-CONTAINING PROTEIN"/>
    <property type="match status" value="1"/>
</dbReference>
<dbReference type="Gene3D" id="3.30.1360.220">
    <property type="entry name" value="Domain of unknown function (DUF3480), N-terminal subdomain"/>
    <property type="match status" value="1"/>
</dbReference>
<dbReference type="GO" id="GO:0031901">
    <property type="term" value="C:early endosome membrane"/>
    <property type="evidence" value="ECO:0007669"/>
    <property type="project" value="TreeGrafter"/>
</dbReference>
<dbReference type="Pfam" id="PF01363">
    <property type="entry name" value="FYVE"/>
    <property type="match status" value="1"/>
</dbReference>
<feature type="compositionally biased region" description="Polar residues" evidence="5">
    <location>
        <begin position="70"/>
        <end position="79"/>
    </location>
</feature>
<evidence type="ECO:0000256" key="4">
    <source>
        <dbReference type="PROSITE-ProRule" id="PRU00091"/>
    </source>
</evidence>
<dbReference type="GO" id="GO:0016197">
    <property type="term" value="P:endosomal transport"/>
    <property type="evidence" value="ECO:0007669"/>
    <property type="project" value="TreeGrafter"/>
</dbReference>
<reference evidence="8" key="1">
    <citation type="submission" date="2020-12" db="UniProtKB">
        <authorList>
            <consortium name="WormBaseParasite"/>
        </authorList>
    </citation>
    <scope>IDENTIFICATION</scope>
    <source>
        <strain evidence="8">MHco3</strain>
    </source>
</reference>
<dbReference type="Proteomes" id="UP000025227">
    <property type="component" value="Unplaced"/>
</dbReference>
<dbReference type="Pfam" id="PF11979">
    <property type="entry name" value="SARA_C"/>
    <property type="match status" value="1"/>
</dbReference>
<dbReference type="CDD" id="cd15729">
    <property type="entry name" value="FYVE_endofin"/>
    <property type="match status" value="1"/>
</dbReference>
<feature type="domain" description="FYVE-type" evidence="6">
    <location>
        <begin position="552"/>
        <end position="616"/>
    </location>
</feature>
<dbReference type="SUPFAM" id="SSF57903">
    <property type="entry name" value="FYVE/PHD zinc finger"/>
    <property type="match status" value="1"/>
</dbReference>
<organism evidence="7 8">
    <name type="scientific">Haemonchus contortus</name>
    <name type="common">Barber pole worm</name>
    <dbReference type="NCBI Taxonomy" id="6289"/>
    <lineage>
        <taxon>Eukaryota</taxon>
        <taxon>Metazoa</taxon>
        <taxon>Ecdysozoa</taxon>
        <taxon>Nematoda</taxon>
        <taxon>Chromadorea</taxon>
        <taxon>Rhabditida</taxon>
        <taxon>Rhabditina</taxon>
        <taxon>Rhabditomorpha</taxon>
        <taxon>Strongyloidea</taxon>
        <taxon>Trichostrongylidae</taxon>
        <taxon>Haemonchus</taxon>
    </lineage>
</organism>
<feature type="compositionally biased region" description="Basic and acidic residues" evidence="5">
    <location>
        <begin position="379"/>
        <end position="395"/>
    </location>
</feature>
<keyword evidence="2 4" id="KW-0863">Zinc-finger</keyword>
<dbReference type="PANTHER" id="PTHR46319">
    <property type="entry name" value="ZINC FINGER FYVE DOMAIN-CONTAINING PROTEIN"/>
    <property type="match status" value="1"/>
</dbReference>
<dbReference type="FunFam" id="3.30.40.10:FF:000084">
    <property type="entry name" value="Zinc finger, FYVE domain-containing 9b"/>
    <property type="match status" value="1"/>
</dbReference>
<feature type="compositionally biased region" description="Low complexity" evidence="5">
    <location>
        <begin position="637"/>
        <end position="647"/>
    </location>
</feature>
<sequence>METVPDMDALLDELEEVVVGNRRKESKIQESTVEQAVVIELPVHLRKLSEKETIRIELKPPDPVLPSLEDYSNPNSVSSVAEGEISASDESNQKSSTLSTQVGDNRIHEESITDDEKHTGESDRDTEFEEVLQYLNQFEDKNPDVVGNDNPAAIATLPLSQEGIDECTTSTKLDLSDMTDSTPLSEIPINSSQSNDLAALQMETVENVQGSDDESSQSTDICAIAKAVVDDILDRVDAHIEGDFSTESELVEDDHQEGRNNDIIVHSDEVVSPSQSGCFSEKQTCEDSGFVDVEKGEDASECASSAEGVESSTTDSASFVTVIHRPTTTSCSEHESQERDVENTQNDEDDQTLQTGNSTEISMRCAQSDLTTVATEARTQSETESREEAPNRPESLELSSQDQAKDDGSSVELPRGDPTELGVNESNLSNGDPSLIDSNPKDDHEDHAVAEESTQETESLSSPRPQEPDSELESPEECRSKRAGSEESTHGLETAIECETKEDVSPPAAGPRDRFGAQVISTIHDLSQDTDPMRLTESELQLGKSKPYWIPDDDCSMCMLCNSRFSLLNRRHHCRACGRVACGSCCKEKATLEYMKDDPKKQAQARVCTPCAIMLARIEDYEKMMREHAEENVSDETPPSTSTFTSSRVSRGVLKTRTTNVSEAEAETSQPSDSSEKKRSVVFRDGVKPGASSPCGQMPATEEKSSAVKPKKKNRKRHAVARRVAELRLEDELGCALPTSTRTQLLVVCPNGEMDMVEEEWVSSRLKEELPVTIVLKKNLSCVAKICKVGSLSVFCVHSCGFATIGLDEVLFVWKREDLNDFTLPLNVLHRIAQIFSTSCDADQAGVRQVHNRLPPIHSVPIAVPPLSRHILFFRPTLQDFTSLSLPNSPFLIALFLNDAEVPWAMACPNRLLFRLGLKYSWYPTPIVNFPGRPAMFSVETSQTVLKVFTDFRSWSFRMKHLAGSTVTLSNDVTLVEIPKSGKDDLEEIISFNRKMLAWSTNTNLTADSHLVCDETDGVYSTQVLARGSTRKATGASFVIIDGGLKTNGLQISVVEDGVAIRIPSEKLESLLQALNSADNWVTSDASGTQFVVRWTDGSGQPTPFGPVSPIDGQNLANKFQYGLSLERAISSVLQVNSVPDYGVRLSHVYNLKDGRLAPEDEPKVFSIAEMLARECTGMLEPYLSMLINMNITSISVRVGVSADTVEYDVSPWFGMEEEQLMYKQNMDQLIPVLYDILGYLTGGFHIELVLSFVSTKSLPYMI</sequence>
<proteinExistence type="predicted"/>
<feature type="compositionally biased region" description="Polar residues" evidence="5">
    <location>
        <begin position="368"/>
        <end position="378"/>
    </location>
</feature>
<feature type="compositionally biased region" description="Basic and acidic residues" evidence="5">
    <location>
        <begin position="476"/>
        <end position="490"/>
    </location>
</feature>
<name>A0A7I4Y7X1_HAECO</name>
<dbReference type="InterPro" id="IPR022557">
    <property type="entry name" value="SARA-like_C"/>
</dbReference>
<dbReference type="OrthoDB" id="5872154at2759"/>
<feature type="compositionally biased region" description="Polar residues" evidence="5">
    <location>
        <begin position="88"/>
        <end position="103"/>
    </location>
</feature>
<feature type="compositionally biased region" description="Basic and acidic residues" evidence="5">
    <location>
        <begin position="105"/>
        <end position="125"/>
    </location>
</feature>
<evidence type="ECO:0000256" key="2">
    <source>
        <dbReference type="ARBA" id="ARBA00022771"/>
    </source>
</evidence>
<feature type="region of interest" description="Disordered" evidence="5">
    <location>
        <begin position="627"/>
        <end position="718"/>
    </location>
</feature>
<keyword evidence="3" id="KW-0862">Zinc</keyword>
<protein>
    <submittedName>
        <fullName evidence="8">FYVE-type domain-containing protein</fullName>
    </submittedName>
</protein>
<dbReference type="PROSITE" id="PS50178">
    <property type="entry name" value="ZF_FYVE"/>
    <property type="match status" value="1"/>
</dbReference>
<keyword evidence="7" id="KW-1185">Reference proteome</keyword>
<feature type="compositionally biased region" description="Polar residues" evidence="5">
    <location>
        <begin position="656"/>
        <end position="673"/>
    </location>
</feature>
<accession>A0A7I4Y7X1</accession>
<dbReference type="WBParaSite" id="HCON_00060550-00001">
    <property type="protein sequence ID" value="HCON_00060550-00001"/>
    <property type="gene ID" value="HCON_00060550"/>
</dbReference>
<dbReference type="InterPro" id="IPR000306">
    <property type="entry name" value="Znf_FYVE"/>
</dbReference>
<dbReference type="AlphaFoldDB" id="A0A7I4Y7X1"/>
<dbReference type="SMART" id="SM01421">
    <property type="entry name" value="DUF3480"/>
    <property type="match status" value="1"/>
</dbReference>
<evidence type="ECO:0000256" key="1">
    <source>
        <dbReference type="ARBA" id="ARBA00022723"/>
    </source>
</evidence>
<evidence type="ECO:0000256" key="5">
    <source>
        <dbReference type="SAM" id="MobiDB-lite"/>
    </source>
</evidence>
<evidence type="ECO:0000313" key="7">
    <source>
        <dbReference type="Proteomes" id="UP000025227"/>
    </source>
</evidence>
<dbReference type="InterPro" id="IPR013083">
    <property type="entry name" value="Znf_RING/FYVE/PHD"/>
</dbReference>
<dbReference type="Gene3D" id="3.30.500.40">
    <property type="match status" value="1"/>
</dbReference>
<evidence type="ECO:0000259" key="6">
    <source>
        <dbReference type="PROSITE" id="PS50178"/>
    </source>
</evidence>
<dbReference type="InterPro" id="IPR011011">
    <property type="entry name" value="Znf_FYVE_PHD"/>
</dbReference>
<feature type="region of interest" description="Disordered" evidence="5">
    <location>
        <begin position="326"/>
        <end position="513"/>
    </location>
</feature>
<dbReference type="Gene3D" id="3.30.40.10">
    <property type="entry name" value="Zinc/RING finger domain, C3HC4 (zinc finger)"/>
    <property type="match status" value="1"/>
</dbReference>
<feature type="region of interest" description="Disordered" evidence="5">
    <location>
        <begin position="56"/>
        <end position="127"/>
    </location>
</feature>
<dbReference type="OMA" id="WIPDSEC"/>
<feature type="compositionally biased region" description="Basic and acidic residues" evidence="5">
    <location>
        <begin position="439"/>
        <end position="450"/>
    </location>
</feature>
<feature type="compositionally biased region" description="Polar residues" evidence="5">
    <location>
        <begin position="352"/>
        <end position="361"/>
    </location>
</feature>
<dbReference type="SMART" id="SM00064">
    <property type="entry name" value="FYVE"/>
    <property type="match status" value="1"/>
</dbReference>
<feature type="compositionally biased region" description="Basic and acidic residues" evidence="5">
    <location>
        <begin position="332"/>
        <end position="342"/>
    </location>
</feature>
<dbReference type="InterPro" id="IPR017455">
    <property type="entry name" value="Znf_FYVE-rel"/>
</dbReference>